<dbReference type="OrthoDB" id="118465at2"/>
<protein>
    <submittedName>
        <fullName evidence="4">GNAT family N-acetyltransferase</fullName>
    </submittedName>
</protein>
<organism evidence="4 5">
    <name type="scientific">Cereibacter changlensis JA139</name>
    <dbReference type="NCBI Taxonomy" id="1188249"/>
    <lineage>
        <taxon>Bacteria</taxon>
        <taxon>Pseudomonadati</taxon>
        <taxon>Pseudomonadota</taxon>
        <taxon>Alphaproteobacteria</taxon>
        <taxon>Rhodobacterales</taxon>
        <taxon>Paracoccaceae</taxon>
        <taxon>Cereibacter</taxon>
    </lineage>
</organism>
<name>A0A2T4JX85_9RHOB</name>
<accession>A0A2T4JX85</accession>
<dbReference type="InterPro" id="IPR016181">
    <property type="entry name" value="Acyl_CoA_acyltransferase"/>
</dbReference>
<keyword evidence="1 4" id="KW-0808">Transferase</keyword>
<keyword evidence="5" id="KW-1185">Reference proteome</keyword>
<dbReference type="CDD" id="cd04301">
    <property type="entry name" value="NAT_SF"/>
    <property type="match status" value="1"/>
</dbReference>
<gene>
    <name evidence="4" type="ORF">C5F48_06655</name>
</gene>
<sequence length="163" mass="17008">MAEAPALHYRRAGPGDLAAVDALLARSYARLLKADYPPSVLVTALPILSRARPELMRSGSYWVAEAAGGALVAAGGWTPRGAGVGEVRHVVTDAGHVRQGIGAGLMRAVMAQARDAGVGRLDCLATRTAAPFYAALGFVARGEVEIALRPGIGFRVERMDCSL</sequence>
<proteinExistence type="predicted"/>
<dbReference type="Gene3D" id="3.40.630.30">
    <property type="match status" value="1"/>
</dbReference>
<dbReference type="InterPro" id="IPR050832">
    <property type="entry name" value="Bact_Acetyltransf"/>
</dbReference>
<evidence type="ECO:0000313" key="5">
    <source>
        <dbReference type="Proteomes" id="UP000241010"/>
    </source>
</evidence>
<dbReference type="PANTHER" id="PTHR43877">
    <property type="entry name" value="AMINOALKYLPHOSPHONATE N-ACETYLTRANSFERASE-RELATED-RELATED"/>
    <property type="match status" value="1"/>
</dbReference>
<evidence type="ECO:0000259" key="3">
    <source>
        <dbReference type="PROSITE" id="PS51186"/>
    </source>
</evidence>
<keyword evidence="2" id="KW-0012">Acyltransferase</keyword>
<dbReference type="Pfam" id="PF13508">
    <property type="entry name" value="Acetyltransf_7"/>
    <property type="match status" value="1"/>
</dbReference>
<dbReference type="PROSITE" id="PS51186">
    <property type="entry name" value="GNAT"/>
    <property type="match status" value="1"/>
</dbReference>
<reference evidence="4 5" key="1">
    <citation type="submission" date="2018-03" db="EMBL/GenBank/DDBJ databases">
        <title>Cereibacter changlensis.</title>
        <authorList>
            <person name="Meyer T.E."/>
            <person name="Miller S."/>
            <person name="Lodha T."/>
            <person name="Gandham S."/>
            <person name="Chintalapati S."/>
            <person name="Chintalapati V.R."/>
        </authorList>
    </citation>
    <scope>NUCLEOTIDE SEQUENCE [LARGE SCALE GENOMIC DNA]</scope>
    <source>
        <strain evidence="4 5">JA139</strain>
    </source>
</reference>
<evidence type="ECO:0000313" key="4">
    <source>
        <dbReference type="EMBL" id="PTE22521.1"/>
    </source>
</evidence>
<feature type="domain" description="N-acetyltransferase" evidence="3">
    <location>
        <begin position="7"/>
        <end position="163"/>
    </location>
</feature>
<dbReference type="RefSeq" id="WP_107663131.1">
    <property type="nucleotide sequence ID" value="NZ_PZKG01000020.1"/>
</dbReference>
<comment type="caution">
    <text evidence="4">The sequence shown here is derived from an EMBL/GenBank/DDBJ whole genome shotgun (WGS) entry which is preliminary data.</text>
</comment>
<dbReference type="SUPFAM" id="SSF55729">
    <property type="entry name" value="Acyl-CoA N-acyltransferases (Nat)"/>
    <property type="match status" value="1"/>
</dbReference>
<dbReference type="PANTHER" id="PTHR43877:SF1">
    <property type="entry name" value="ACETYLTRANSFERASE"/>
    <property type="match status" value="1"/>
</dbReference>
<dbReference type="AlphaFoldDB" id="A0A2T4JX85"/>
<dbReference type="GO" id="GO:0016747">
    <property type="term" value="F:acyltransferase activity, transferring groups other than amino-acyl groups"/>
    <property type="evidence" value="ECO:0007669"/>
    <property type="project" value="InterPro"/>
</dbReference>
<dbReference type="InterPro" id="IPR000182">
    <property type="entry name" value="GNAT_dom"/>
</dbReference>
<evidence type="ECO:0000256" key="2">
    <source>
        <dbReference type="ARBA" id="ARBA00023315"/>
    </source>
</evidence>
<dbReference type="Proteomes" id="UP000241010">
    <property type="component" value="Unassembled WGS sequence"/>
</dbReference>
<dbReference type="EMBL" id="PZKG01000020">
    <property type="protein sequence ID" value="PTE22521.1"/>
    <property type="molecule type" value="Genomic_DNA"/>
</dbReference>
<evidence type="ECO:0000256" key="1">
    <source>
        <dbReference type="ARBA" id="ARBA00022679"/>
    </source>
</evidence>